<proteinExistence type="predicted"/>
<dbReference type="PANTHER" id="PTHR30329:SF21">
    <property type="entry name" value="LIPOPROTEIN YIAD-RELATED"/>
    <property type="match status" value="1"/>
</dbReference>
<dbReference type="PROSITE" id="PS51123">
    <property type="entry name" value="OMPA_2"/>
    <property type="match status" value="1"/>
</dbReference>
<dbReference type="OrthoDB" id="9805566at2"/>
<dbReference type="InterPro" id="IPR006665">
    <property type="entry name" value="OmpA-like"/>
</dbReference>
<dbReference type="AlphaFoldDB" id="A0A2T5RFL4"/>
<organism evidence="4 5">
    <name type="scientific">Halanaerobium saccharolyticum</name>
    <dbReference type="NCBI Taxonomy" id="43595"/>
    <lineage>
        <taxon>Bacteria</taxon>
        <taxon>Bacillati</taxon>
        <taxon>Bacillota</taxon>
        <taxon>Clostridia</taxon>
        <taxon>Halanaerobiales</taxon>
        <taxon>Halanaerobiaceae</taxon>
        <taxon>Halanaerobium</taxon>
    </lineage>
</organism>
<evidence type="ECO:0000256" key="1">
    <source>
        <dbReference type="PROSITE-ProRule" id="PRU00473"/>
    </source>
</evidence>
<dbReference type="RefSeq" id="WP_108142603.1">
    <property type="nucleotide sequence ID" value="NZ_QAXS01000049.1"/>
</dbReference>
<name>A0A2T5RFL4_9FIRM</name>
<feature type="transmembrane region" description="Helical" evidence="2">
    <location>
        <begin position="20"/>
        <end position="40"/>
    </location>
</feature>
<feature type="domain" description="OmpA-like" evidence="3">
    <location>
        <begin position="85"/>
        <end position="227"/>
    </location>
</feature>
<dbReference type="GO" id="GO:0016020">
    <property type="term" value="C:membrane"/>
    <property type="evidence" value="ECO:0007669"/>
    <property type="project" value="UniProtKB-UniRule"/>
</dbReference>
<dbReference type="EMBL" id="QAXS01000049">
    <property type="protein sequence ID" value="PTV93155.1"/>
    <property type="molecule type" value="Genomic_DNA"/>
</dbReference>
<dbReference type="InterPro" id="IPR050330">
    <property type="entry name" value="Bact_OuterMem_StrucFunc"/>
</dbReference>
<reference evidence="4 5" key="1">
    <citation type="submission" date="2018-04" db="EMBL/GenBank/DDBJ databases">
        <title>Subsurface microbial communities from deep shales in Ohio and West Virginia, USA.</title>
        <authorList>
            <person name="Wrighton K."/>
        </authorList>
    </citation>
    <scope>NUCLEOTIDE SEQUENCE [LARGE SCALE GENOMIC DNA]</scope>
    <source>
        <strain evidence="4 5">WC1</strain>
    </source>
</reference>
<comment type="caution">
    <text evidence="4">The sequence shown here is derived from an EMBL/GenBank/DDBJ whole genome shotgun (WGS) entry which is preliminary data.</text>
</comment>
<evidence type="ECO:0000256" key="2">
    <source>
        <dbReference type="SAM" id="Phobius"/>
    </source>
</evidence>
<accession>A0A2T5RFL4</accession>
<gene>
    <name evidence="4" type="ORF">C8C76_1493</name>
</gene>
<dbReference type="SUPFAM" id="SSF103088">
    <property type="entry name" value="OmpA-like"/>
    <property type="match status" value="1"/>
</dbReference>
<dbReference type="PANTHER" id="PTHR30329">
    <property type="entry name" value="STATOR ELEMENT OF FLAGELLAR MOTOR COMPLEX"/>
    <property type="match status" value="1"/>
</dbReference>
<keyword evidence="2" id="KW-0812">Transmembrane</keyword>
<dbReference type="Gene3D" id="3.30.1330.60">
    <property type="entry name" value="OmpA-like domain"/>
    <property type="match status" value="1"/>
</dbReference>
<keyword evidence="1 2" id="KW-0472">Membrane</keyword>
<evidence type="ECO:0000313" key="5">
    <source>
        <dbReference type="Proteomes" id="UP000244089"/>
    </source>
</evidence>
<dbReference type="Pfam" id="PF00691">
    <property type="entry name" value="OmpA"/>
    <property type="match status" value="1"/>
</dbReference>
<evidence type="ECO:0000313" key="4">
    <source>
        <dbReference type="EMBL" id="PTV93155.1"/>
    </source>
</evidence>
<protein>
    <submittedName>
        <fullName evidence="4">Outer membrane protein OmpA-like peptidoglycan-associated protein</fullName>
    </submittedName>
</protein>
<keyword evidence="2" id="KW-1133">Transmembrane helix</keyword>
<dbReference type="Proteomes" id="UP000244089">
    <property type="component" value="Unassembled WGS sequence"/>
</dbReference>
<sequence length="240" mass="28530">MSKNLLKNESHSDGEHWISISDMMTALMLVFMLIAISFMLRVTQQNQEIKQLAEDYQEIKKEIYEELQIEFEDDLEDWNAEILPNYLIVRFKDVDVMFKQGESELTEAFKQRLEDFFPRYLEILAQKKYKDEIEDIRIEGHTSSEWENARSEEEAYLNNMELSQNRARKVLSYLLTLDKSKKKFDWLKSTVTANGMSFSNLIYEEEKPNVEDKQLSRRVDFRVVIKAEERIREISGEGDL</sequence>
<evidence type="ECO:0000259" key="3">
    <source>
        <dbReference type="PROSITE" id="PS51123"/>
    </source>
</evidence>
<dbReference type="InterPro" id="IPR036737">
    <property type="entry name" value="OmpA-like_sf"/>
</dbReference>